<dbReference type="SUPFAM" id="SSF56214">
    <property type="entry name" value="4'-phosphopantetheinyl transferase"/>
    <property type="match status" value="1"/>
</dbReference>
<reference evidence="5 6" key="1">
    <citation type="submission" date="2020-03" db="EMBL/GenBank/DDBJ databases">
        <title>Draft genome of Streptomyces sp. ventii, isolated from the Axial Seamount in the Pacific Ocean, and resequencing of the two type strains Streptomyces lonarensis strain NCL 716 and Streptomyces bohaiensis strain 11A07.</title>
        <authorList>
            <person name="Loughran R.M."/>
            <person name="Pfannmuller K.M."/>
            <person name="Wasson B.J."/>
            <person name="Deadmond M.C."/>
            <person name="Paddock B.E."/>
            <person name="Koyack M.J."/>
            <person name="Gallegos D.A."/>
            <person name="Mitchell E.A."/>
            <person name="Ushijima B."/>
            <person name="Saw J.H."/>
            <person name="Mcphail K.L."/>
            <person name="Videau P."/>
        </authorList>
    </citation>
    <scope>NUCLEOTIDE SEQUENCE [LARGE SCALE GENOMIC DNA]</scope>
    <source>
        <strain evidence="5 6">11A07</strain>
    </source>
</reference>
<dbReference type="InterPro" id="IPR041354">
    <property type="entry name" value="4PPT_N"/>
</dbReference>
<dbReference type="PANTHER" id="PTHR38096:SF1">
    <property type="entry name" value="ENTEROBACTIN SYNTHASE COMPONENT D"/>
    <property type="match status" value="1"/>
</dbReference>
<dbReference type="PRINTS" id="PR01399">
    <property type="entry name" value="ENTSNTHTASED"/>
</dbReference>
<dbReference type="Proteomes" id="UP000727056">
    <property type="component" value="Unassembled WGS sequence"/>
</dbReference>
<dbReference type="Pfam" id="PF17837">
    <property type="entry name" value="4PPT_N"/>
    <property type="match status" value="1"/>
</dbReference>
<evidence type="ECO:0000256" key="2">
    <source>
        <dbReference type="SAM" id="MobiDB-lite"/>
    </source>
</evidence>
<dbReference type="Pfam" id="PF01648">
    <property type="entry name" value="ACPS"/>
    <property type="match status" value="1"/>
</dbReference>
<dbReference type="GO" id="GO:0016740">
    <property type="term" value="F:transferase activity"/>
    <property type="evidence" value="ECO:0007669"/>
    <property type="project" value="UniProtKB-KW"/>
</dbReference>
<comment type="caution">
    <text evidence="5">The sequence shown here is derived from an EMBL/GenBank/DDBJ whole genome shotgun (WGS) entry which is preliminary data.</text>
</comment>
<dbReference type="InterPro" id="IPR008278">
    <property type="entry name" value="4-PPantetheinyl_Trfase_dom"/>
</dbReference>
<accession>A0ABX1C716</accession>
<sequence length="272" mass="28283">METAAAARAAARGPVLRHGRGGAVIEQLLPASVVTEAAYDDAVAPGEGLFPAEAELISRAVDKRRREFTTVRHLARRGLARLGRPAAPILPNRRGAPQWPEGVIGSMTHCVGYRGAALAPAGTTAGLGIDAEPDGPLPDGVLQVVTLESERARLAGLAAVRPDLHWERLLFSAKESVFKVWYPLMLRELDFSEAEIVVDPHDGTFTARLLVPGPVVAGREVPAFTGRWGAGNGLVVTAIHLPGQPAAADPGPSGAAPPRAVREGEGTGAAAG</sequence>
<dbReference type="InterPro" id="IPR003542">
    <property type="entry name" value="Enbac_synth_compD-like"/>
</dbReference>
<keyword evidence="1 5" id="KW-0808">Transferase</keyword>
<evidence type="ECO:0000259" key="4">
    <source>
        <dbReference type="Pfam" id="PF17837"/>
    </source>
</evidence>
<organism evidence="5 6">
    <name type="scientific">Streptomyces bohaiensis</name>
    <dbReference type="NCBI Taxonomy" id="1431344"/>
    <lineage>
        <taxon>Bacteria</taxon>
        <taxon>Bacillati</taxon>
        <taxon>Actinomycetota</taxon>
        <taxon>Actinomycetes</taxon>
        <taxon>Kitasatosporales</taxon>
        <taxon>Streptomycetaceae</taxon>
        <taxon>Streptomyces</taxon>
    </lineage>
</organism>
<feature type="domain" description="4'-phosphopantetheinyl transferase" evidence="3">
    <location>
        <begin position="126"/>
        <end position="208"/>
    </location>
</feature>
<keyword evidence="6" id="KW-1185">Reference proteome</keyword>
<proteinExistence type="predicted"/>
<evidence type="ECO:0000256" key="1">
    <source>
        <dbReference type="ARBA" id="ARBA00022679"/>
    </source>
</evidence>
<evidence type="ECO:0000313" key="6">
    <source>
        <dbReference type="Proteomes" id="UP000727056"/>
    </source>
</evidence>
<evidence type="ECO:0000313" key="5">
    <source>
        <dbReference type="EMBL" id="NJQ14969.1"/>
    </source>
</evidence>
<name>A0ABX1C716_9ACTN</name>
<feature type="region of interest" description="Disordered" evidence="2">
    <location>
        <begin position="245"/>
        <end position="272"/>
    </location>
</feature>
<dbReference type="InterPro" id="IPR037143">
    <property type="entry name" value="4-PPantetheinyl_Trfase_dom_sf"/>
</dbReference>
<dbReference type="EMBL" id="JAAVJC010000047">
    <property type="protein sequence ID" value="NJQ14969.1"/>
    <property type="molecule type" value="Genomic_DNA"/>
</dbReference>
<feature type="domain" description="4'-phosphopantetheinyl transferase N-terminal" evidence="4">
    <location>
        <begin position="52"/>
        <end position="119"/>
    </location>
</feature>
<feature type="compositionally biased region" description="Low complexity" evidence="2">
    <location>
        <begin position="245"/>
        <end position="259"/>
    </location>
</feature>
<dbReference type="PANTHER" id="PTHR38096">
    <property type="entry name" value="ENTEROBACTIN SYNTHASE COMPONENT D"/>
    <property type="match status" value="1"/>
</dbReference>
<protein>
    <submittedName>
        <fullName evidence="5">4'-phosphopantetheinyl transferase superfamily protein</fullName>
    </submittedName>
</protein>
<gene>
    <name evidence="5" type="ORF">HCN52_08420</name>
</gene>
<evidence type="ECO:0000259" key="3">
    <source>
        <dbReference type="Pfam" id="PF01648"/>
    </source>
</evidence>